<reference evidence="3 4" key="2">
    <citation type="journal article" date="2019" name="G3 (Bethesda)">
        <title>Hybrid Assembly of the Genome of the Entomopathogenic Nematode Steinernema carpocapsae Identifies the X-Chromosome.</title>
        <authorList>
            <person name="Serra L."/>
            <person name="Macchietto M."/>
            <person name="Macias-Munoz A."/>
            <person name="McGill C.J."/>
            <person name="Rodriguez I.M."/>
            <person name="Rodriguez B."/>
            <person name="Murad R."/>
            <person name="Mortazavi A."/>
        </authorList>
    </citation>
    <scope>NUCLEOTIDE SEQUENCE [LARGE SCALE GENOMIC DNA]</scope>
    <source>
        <strain evidence="3 4">ALL</strain>
    </source>
</reference>
<dbReference type="Proteomes" id="UP000298663">
    <property type="component" value="Unassembled WGS sequence"/>
</dbReference>
<evidence type="ECO:0000259" key="2">
    <source>
        <dbReference type="PROSITE" id="PS50041"/>
    </source>
</evidence>
<evidence type="ECO:0000256" key="1">
    <source>
        <dbReference type="SAM" id="SignalP"/>
    </source>
</evidence>
<organism evidence="3 4">
    <name type="scientific">Steinernema carpocapsae</name>
    <name type="common">Entomopathogenic nematode</name>
    <dbReference type="NCBI Taxonomy" id="34508"/>
    <lineage>
        <taxon>Eukaryota</taxon>
        <taxon>Metazoa</taxon>
        <taxon>Ecdysozoa</taxon>
        <taxon>Nematoda</taxon>
        <taxon>Chromadorea</taxon>
        <taxon>Rhabditida</taxon>
        <taxon>Tylenchina</taxon>
        <taxon>Panagrolaimomorpha</taxon>
        <taxon>Strongyloidoidea</taxon>
        <taxon>Steinernematidae</taxon>
        <taxon>Steinernema</taxon>
    </lineage>
</organism>
<dbReference type="AlphaFoldDB" id="A0A4U5MVI7"/>
<dbReference type="InterPro" id="IPR016187">
    <property type="entry name" value="CTDL_fold"/>
</dbReference>
<evidence type="ECO:0000313" key="4">
    <source>
        <dbReference type="Proteomes" id="UP000298663"/>
    </source>
</evidence>
<dbReference type="SUPFAM" id="SSF56436">
    <property type="entry name" value="C-type lectin-like"/>
    <property type="match status" value="1"/>
</dbReference>
<reference evidence="3 4" key="1">
    <citation type="journal article" date="2015" name="Genome Biol.">
        <title>Comparative genomics of Steinernema reveals deeply conserved gene regulatory networks.</title>
        <authorList>
            <person name="Dillman A.R."/>
            <person name="Macchietto M."/>
            <person name="Porter C.F."/>
            <person name="Rogers A."/>
            <person name="Williams B."/>
            <person name="Antoshechkin I."/>
            <person name="Lee M.M."/>
            <person name="Goodwin Z."/>
            <person name="Lu X."/>
            <person name="Lewis E.E."/>
            <person name="Goodrich-Blair H."/>
            <person name="Stock S.P."/>
            <person name="Adams B.J."/>
            <person name="Sternberg P.W."/>
            <person name="Mortazavi A."/>
        </authorList>
    </citation>
    <scope>NUCLEOTIDE SEQUENCE [LARGE SCALE GENOMIC DNA]</scope>
    <source>
        <strain evidence="3 4">ALL</strain>
    </source>
</reference>
<dbReference type="SMART" id="SM00034">
    <property type="entry name" value="CLECT"/>
    <property type="match status" value="1"/>
</dbReference>
<feature type="chain" id="PRO_5020531984" description="C-type lectin domain-containing protein" evidence="1">
    <location>
        <begin position="20"/>
        <end position="189"/>
    </location>
</feature>
<dbReference type="OrthoDB" id="5778772at2759"/>
<dbReference type="Pfam" id="PF00059">
    <property type="entry name" value="Lectin_C"/>
    <property type="match status" value="1"/>
</dbReference>
<dbReference type="PANTHER" id="PTHR22803">
    <property type="entry name" value="MANNOSE, PHOSPHOLIPASE, LECTIN RECEPTOR RELATED"/>
    <property type="match status" value="1"/>
</dbReference>
<dbReference type="InterPro" id="IPR016186">
    <property type="entry name" value="C-type_lectin-like/link_sf"/>
</dbReference>
<keyword evidence="1" id="KW-0732">Signal</keyword>
<feature type="domain" description="C-type lectin" evidence="2">
    <location>
        <begin position="37"/>
        <end position="150"/>
    </location>
</feature>
<dbReference type="InterPro" id="IPR050111">
    <property type="entry name" value="C-type_lectin/snaclec_domain"/>
</dbReference>
<dbReference type="STRING" id="34508.A0A4U5MVI7"/>
<name>A0A4U5MVI7_STECR</name>
<accession>A0A4U5MVI7</accession>
<proteinExistence type="predicted"/>
<dbReference type="Gene3D" id="3.10.100.10">
    <property type="entry name" value="Mannose-Binding Protein A, subunit A"/>
    <property type="match status" value="1"/>
</dbReference>
<protein>
    <recommendedName>
        <fullName evidence="2">C-type lectin domain-containing protein</fullName>
    </recommendedName>
</protein>
<dbReference type="EMBL" id="AZBU02000006">
    <property type="protein sequence ID" value="TKR73841.1"/>
    <property type="molecule type" value="Genomic_DNA"/>
</dbReference>
<dbReference type="InterPro" id="IPR001304">
    <property type="entry name" value="C-type_lectin-like"/>
</dbReference>
<sequence>MNVFLELLLPLLLPKLLHVFIFAATQQCPPGSVSSADDSKCFSLLPFKADFILAVQTCQLTGGRVVSIFNSQDEQIIADHLASQDRYDVWIGGSDVFSHGKWKWTDGSSFDYSHVDSNSPRIIGKNCLAYHGHEKWIPSNCSSEKPFLCARNSDVSAIQPTTQPASSNDYLSCSCSINAHFETCNCNVY</sequence>
<evidence type="ECO:0000313" key="3">
    <source>
        <dbReference type="EMBL" id="TKR73841.1"/>
    </source>
</evidence>
<dbReference type="CDD" id="cd00037">
    <property type="entry name" value="CLECT"/>
    <property type="match status" value="1"/>
</dbReference>
<comment type="caution">
    <text evidence="3">The sequence shown here is derived from an EMBL/GenBank/DDBJ whole genome shotgun (WGS) entry which is preliminary data.</text>
</comment>
<feature type="signal peptide" evidence="1">
    <location>
        <begin position="1"/>
        <end position="19"/>
    </location>
</feature>
<keyword evidence="4" id="KW-1185">Reference proteome</keyword>
<dbReference type="PROSITE" id="PS50041">
    <property type="entry name" value="C_TYPE_LECTIN_2"/>
    <property type="match status" value="1"/>
</dbReference>
<gene>
    <name evidence="3" type="ORF">L596_021100</name>
</gene>